<proteinExistence type="predicted"/>
<dbReference type="Proteomes" id="UP001371456">
    <property type="component" value="Unassembled WGS sequence"/>
</dbReference>
<sequence length="20" mass="2402">MQDHQPLLDNFPYTNMIQVP</sequence>
<comment type="caution">
    <text evidence="1">The sequence shown here is derived from an EMBL/GenBank/DDBJ whole genome shotgun (WGS) entry which is preliminary data.</text>
</comment>
<accession>A0AAN8YBQ3</accession>
<protein>
    <submittedName>
        <fullName evidence="1">Uncharacterized protein</fullName>
    </submittedName>
</protein>
<dbReference type="AlphaFoldDB" id="A0AAN8YBQ3"/>
<evidence type="ECO:0000313" key="1">
    <source>
        <dbReference type="EMBL" id="KAK6786657.1"/>
    </source>
</evidence>
<dbReference type="EMBL" id="JBANQN010000006">
    <property type="protein sequence ID" value="KAK6786657.1"/>
    <property type="molecule type" value="Genomic_DNA"/>
</dbReference>
<name>A0AAN8YBQ3_SOLBU</name>
<gene>
    <name evidence="1" type="ORF">RDI58_015182</name>
</gene>
<reference evidence="1 2" key="1">
    <citation type="submission" date="2024-02" db="EMBL/GenBank/DDBJ databases">
        <title>de novo genome assembly of Solanum bulbocastanum strain 11H21.</title>
        <authorList>
            <person name="Hosaka A.J."/>
        </authorList>
    </citation>
    <scope>NUCLEOTIDE SEQUENCE [LARGE SCALE GENOMIC DNA]</scope>
    <source>
        <tissue evidence="1">Young leaves</tissue>
    </source>
</reference>
<keyword evidence="2" id="KW-1185">Reference proteome</keyword>
<organism evidence="1 2">
    <name type="scientific">Solanum bulbocastanum</name>
    <name type="common">Wild potato</name>
    <dbReference type="NCBI Taxonomy" id="147425"/>
    <lineage>
        <taxon>Eukaryota</taxon>
        <taxon>Viridiplantae</taxon>
        <taxon>Streptophyta</taxon>
        <taxon>Embryophyta</taxon>
        <taxon>Tracheophyta</taxon>
        <taxon>Spermatophyta</taxon>
        <taxon>Magnoliopsida</taxon>
        <taxon>eudicotyledons</taxon>
        <taxon>Gunneridae</taxon>
        <taxon>Pentapetalae</taxon>
        <taxon>asterids</taxon>
        <taxon>lamiids</taxon>
        <taxon>Solanales</taxon>
        <taxon>Solanaceae</taxon>
        <taxon>Solanoideae</taxon>
        <taxon>Solaneae</taxon>
        <taxon>Solanum</taxon>
    </lineage>
</organism>
<evidence type="ECO:0000313" key="2">
    <source>
        <dbReference type="Proteomes" id="UP001371456"/>
    </source>
</evidence>